<dbReference type="AlphaFoldDB" id="D5RN26"/>
<dbReference type="RefSeq" id="WP_007005417.1">
    <property type="nucleotide sequence ID" value="NZ_GG770782.1"/>
</dbReference>
<evidence type="ECO:0000313" key="6">
    <source>
        <dbReference type="EMBL" id="EFH11293.1"/>
    </source>
</evidence>
<comment type="caution">
    <text evidence="6">The sequence shown here is derived from an EMBL/GenBank/DDBJ whole genome shotgun (WGS) entry which is preliminary data.</text>
</comment>
<protein>
    <submittedName>
        <fullName evidence="6">ABC transporter, ATP-binding protein</fullName>
        <ecNumber evidence="6">3.6.3.24</ecNumber>
    </submittedName>
</protein>
<dbReference type="PANTHER" id="PTHR43776">
    <property type="entry name" value="TRANSPORT ATP-BINDING PROTEIN"/>
    <property type="match status" value="1"/>
</dbReference>
<dbReference type="EC" id="3.6.3.24" evidence="6"/>
<gene>
    <name evidence="6" type="primary">nikE2</name>
    <name evidence="6" type="ORF">HMPREF0731_2487</name>
</gene>
<keyword evidence="4 6" id="KW-0067">ATP-binding</keyword>
<dbReference type="PROSITE" id="PS50893">
    <property type="entry name" value="ABC_TRANSPORTER_2"/>
    <property type="match status" value="1"/>
</dbReference>
<sequence length="271" mass="29347">MTPLLEARGLRHAYRQGGLLARRRVPVLEDATLSIAPGECVALLGPTGSGKSTLGRLLLGLEAPDAGEILFEGTPLREARGRIDPVRRRALQAVFQDPFGATSPRLSAFEVVAEPLLAERLSPSVLRERVAALLRQVGLEPGLMDRLAHRFSGGQLQRLCIARALAPAPRLVVLDEAVNSLDLETQARILGLLRGLRRQGGTAFLFITHDLRLLRGFADRCYVMQDRRAIAVEDPFGTATPPPVLAALRAAILPARPSPSRHRAGLSTTPR</sequence>
<dbReference type="InterPro" id="IPR003439">
    <property type="entry name" value="ABC_transporter-like_ATP-bd"/>
</dbReference>
<accession>D5RN26</accession>
<dbReference type="Gene3D" id="3.40.50.300">
    <property type="entry name" value="P-loop containing nucleotide triphosphate hydrolases"/>
    <property type="match status" value="1"/>
</dbReference>
<dbReference type="EMBL" id="ADVL01000426">
    <property type="protein sequence ID" value="EFH11293.1"/>
    <property type="molecule type" value="Genomic_DNA"/>
</dbReference>
<evidence type="ECO:0000256" key="4">
    <source>
        <dbReference type="ARBA" id="ARBA00022840"/>
    </source>
</evidence>
<keyword evidence="6" id="KW-0378">Hydrolase</keyword>
<keyword evidence="2" id="KW-0813">Transport</keyword>
<dbReference type="PANTHER" id="PTHR43776:SF7">
    <property type="entry name" value="D,D-DIPEPTIDE TRANSPORT ATP-BINDING PROTEIN DDPF-RELATED"/>
    <property type="match status" value="1"/>
</dbReference>
<dbReference type="GO" id="GO:0016887">
    <property type="term" value="F:ATP hydrolysis activity"/>
    <property type="evidence" value="ECO:0007669"/>
    <property type="project" value="InterPro"/>
</dbReference>
<dbReference type="Proteomes" id="UP000005324">
    <property type="component" value="Unassembled WGS sequence"/>
</dbReference>
<feature type="domain" description="ABC transporter" evidence="5">
    <location>
        <begin position="5"/>
        <end position="251"/>
    </location>
</feature>
<proteinExistence type="inferred from homology"/>
<evidence type="ECO:0000259" key="5">
    <source>
        <dbReference type="PROSITE" id="PS50893"/>
    </source>
</evidence>
<dbReference type="InterPro" id="IPR027417">
    <property type="entry name" value="P-loop_NTPase"/>
</dbReference>
<comment type="similarity">
    <text evidence="1">Belongs to the ABC transporter superfamily.</text>
</comment>
<keyword evidence="7" id="KW-1185">Reference proteome</keyword>
<dbReference type="Pfam" id="PF00005">
    <property type="entry name" value="ABC_tran"/>
    <property type="match status" value="1"/>
</dbReference>
<evidence type="ECO:0000256" key="2">
    <source>
        <dbReference type="ARBA" id="ARBA00022448"/>
    </source>
</evidence>
<dbReference type="HOGENOM" id="CLU_000604_1_23_5"/>
<dbReference type="SUPFAM" id="SSF52540">
    <property type="entry name" value="P-loop containing nucleoside triphosphate hydrolases"/>
    <property type="match status" value="1"/>
</dbReference>
<dbReference type="PROSITE" id="PS00211">
    <property type="entry name" value="ABC_TRANSPORTER_1"/>
    <property type="match status" value="1"/>
</dbReference>
<dbReference type="InterPro" id="IPR050319">
    <property type="entry name" value="ABC_transp_ATP-bind"/>
</dbReference>
<dbReference type="InterPro" id="IPR017871">
    <property type="entry name" value="ABC_transporter-like_CS"/>
</dbReference>
<evidence type="ECO:0000256" key="3">
    <source>
        <dbReference type="ARBA" id="ARBA00022741"/>
    </source>
</evidence>
<dbReference type="GO" id="GO:0055085">
    <property type="term" value="P:transmembrane transport"/>
    <property type="evidence" value="ECO:0007669"/>
    <property type="project" value="UniProtKB-ARBA"/>
</dbReference>
<keyword evidence="3" id="KW-0547">Nucleotide-binding</keyword>
<organism evidence="6 7">
    <name type="scientific">Pseudoroseomonas cervicalis ATCC 49957</name>
    <dbReference type="NCBI Taxonomy" id="525371"/>
    <lineage>
        <taxon>Bacteria</taxon>
        <taxon>Pseudomonadati</taxon>
        <taxon>Pseudomonadota</taxon>
        <taxon>Alphaproteobacteria</taxon>
        <taxon>Acetobacterales</taxon>
        <taxon>Roseomonadaceae</taxon>
        <taxon>Roseomonas</taxon>
    </lineage>
</organism>
<dbReference type="CDD" id="cd03257">
    <property type="entry name" value="ABC_NikE_OppD_transporters"/>
    <property type="match status" value="1"/>
</dbReference>
<dbReference type="SMART" id="SM00382">
    <property type="entry name" value="AAA"/>
    <property type="match status" value="1"/>
</dbReference>
<dbReference type="InterPro" id="IPR003593">
    <property type="entry name" value="AAA+_ATPase"/>
</dbReference>
<name>D5RN26_9PROT</name>
<evidence type="ECO:0000256" key="1">
    <source>
        <dbReference type="ARBA" id="ARBA00005417"/>
    </source>
</evidence>
<reference evidence="6 7" key="1">
    <citation type="submission" date="2010-04" db="EMBL/GenBank/DDBJ databases">
        <authorList>
            <person name="Qin X."/>
            <person name="Bachman B."/>
            <person name="Battles P."/>
            <person name="Bell A."/>
            <person name="Bess C."/>
            <person name="Bickham C."/>
            <person name="Chaboub L."/>
            <person name="Chen D."/>
            <person name="Coyle M."/>
            <person name="Deiros D.R."/>
            <person name="Dinh H."/>
            <person name="Forbes L."/>
            <person name="Fowler G."/>
            <person name="Francisco L."/>
            <person name="Fu Q."/>
            <person name="Gubbala S."/>
            <person name="Hale W."/>
            <person name="Han Y."/>
            <person name="Hemphill L."/>
            <person name="Highlander S.K."/>
            <person name="Hirani K."/>
            <person name="Hogues M."/>
            <person name="Jackson L."/>
            <person name="Jakkamsetti A."/>
            <person name="Javaid M."/>
            <person name="Jiang H."/>
            <person name="Korchina V."/>
            <person name="Kovar C."/>
            <person name="Lara F."/>
            <person name="Lee S."/>
            <person name="Mata R."/>
            <person name="Mathew T."/>
            <person name="Moen C."/>
            <person name="Morales K."/>
            <person name="Munidasa M."/>
            <person name="Nazareth L."/>
            <person name="Ngo R."/>
            <person name="Nguyen L."/>
            <person name="Okwuonu G."/>
            <person name="Ongeri F."/>
            <person name="Patil S."/>
            <person name="Petrosino J."/>
            <person name="Pham C."/>
            <person name="Pham P."/>
            <person name="Pu L.-L."/>
            <person name="Puazo M."/>
            <person name="Raj R."/>
            <person name="Reid J."/>
            <person name="Rouhana J."/>
            <person name="Saada N."/>
            <person name="Shang Y."/>
            <person name="Simmons D."/>
            <person name="Thornton R."/>
            <person name="Warren J."/>
            <person name="Weissenberger G."/>
            <person name="Zhang J."/>
            <person name="Zhang L."/>
            <person name="Zhou C."/>
            <person name="Zhu D."/>
            <person name="Muzny D."/>
            <person name="Worley K."/>
            <person name="Gibbs R."/>
        </authorList>
    </citation>
    <scope>NUCLEOTIDE SEQUENCE [LARGE SCALE GENOMIC DNA]</scope>
    <source>
        <strain evidence="6 7">ATCC 49957</strain>
    </source>
</reference>
<evidence type="ECO:0000313" key="7">
    <source>
        <dbReference type="Proteomes" id="UP000005324"/>
    </source>
</evidence>
<dbReference type="GO" id="GO:0005524">
    <property type="term" value="F:ATP binding"/>
    <property type="evidence" value="ECO:0007669"/>
    <property type="project" value="UniProtKB-KW"/>
</dbReference>